<proteinExistence type="predicted"/>
<geneLocation type="mitochondrion" evidence="1"/>
<accession>A0A101M1M2</accession>
<sequence length="75" mass="8762">MPKRIRRVQKTKTGEVFIQNGLRRNTNHGTVLYIWIPALRMNSTKTVDFFNGGINNTRLPRVFILHLNLPIFLTL</sequence>
<dbReference type="EMBL" id="LKAM01000003">
    <property type="protein sequence ID" value="KUM49269.1"/>
    <property type="molecule type" value="Genomic_DNA"/>
</dbReference>
<comment type="caution">
    <text evidence="1">The sequence shown here is derived from an EMBL/GenBank/DDBJ whole genome shotgun (WGS) entry which is preliminary data.</text>
</comment>
<gene>
    <name evidence="1" type="ORF">ABT39_MTgene3818</name>
</gene>
<keyword evidence="1" id="KW-0496">Mitochondrion</keyword>
<dbReference type="AlphaFoldDB" id="A0A101M1M2"/>
<evidence type="ECO:0000313" key="1">
    <source>
        <dbReference type="EMBL" id="KUM49269.1"/>
    </source>
</evidence>
<name>A0A101M1M2_PICGL</name>
<organism evidence="1">
    <name type="scientific">Picea glauca</name>
    <name type="common">White spruce</name>
    <name type="synonym">Pinus glauca</name>
    <dbReference type="NCBI Taxonomy" id="3330"/>
    <lineage>
        <taxon>Eukaryota</taxon>
        <taxon>Viridiplantae</taxon>
        <taxon>Streptophyta</taxon>
        <taxon>Embryophyta</taxon>
        <taxon>Tracheophyta</taxon>
        <taxon>Spermatophyta</taxon>
        <taxon>Pinopsida</taxon>
        <taxon>Pinidae</taxon>
        <taxon>Conifers I</taxon>
        <taxon>Pinales</taxon>
        <taxon>Pinaceae</taxon>
        <taxon>Picea</taxon>
    </lineage>
</organism>
<protein>
    <submittedName>
        <fullName evidence="1">Uncharacterized protein</fullName>
    </submittedName>
</protein>
<reference evidence="1" key="1">
    <citation type="journal article" date="2015" name="Genome Biol. Evol.">
        <title>Organellar Genomes of White Spruce (Picea glauca): Assembly and Annotation.</title>
        <authorList>
            <person name="Jackman S.D."/>
            <person name="Warren R.L."/>
            <person name="Gibb E.A."/>
            <person name="Vandervalk B.P."/>
            <person name="Mohamadi H."/>
            <person name="Chu J."/>
            <person name="Raymond A."/>
            <person name="Pleasance S."/>
            <person name="Coope R."/>
            <person name="Wildung M.R."/>
            <person name="Ritland C.E."/>
            <person name="Bousquet J."/>
            <person name="Jones S.J."/>
            <person name="Bohlmann J."/>
            <person name="Birol I."/>
        </authorList>
    </citation>
    <scope>NUCLEOTIDE SEQUENCE [LARGE SCALE GENOMIC DNA]</scope>
    <source>
        <tissue evidence="1">Flushing bud</tissue>
    </source>
</reference>